<dbReference type="Proteomes" id="UP000694722">
    <property type="component" value="Unplaced"/>
</dbReference>
<protein>
    <recommendedName>
        <fullName evidence="7">Small ribosomal subunit protein mS31</fullName>
    </recommendedName>
    <alternativeName>
        <fullName evidence="8">28S ribosomal protein S31, mitochondrial</fullName>
    </alternativeName>
</protein>
<reference evidence="10" key="1">
    <citation type="submission" date="2025-08" db="UniProtKB">
        <authorList>
            <consortium name="Ensembl"/>
        </authorList>
    </citation>
    <scope>IDENTIFICATION</scope>
</reference>
<evidence type="ECO:0000313" key="10">
    <source>
        <dbReference type="Ensembl" id="ENSSSCP00040040999.1"/>
    </source>
</evidence>
<evidence type="ECO:0000256" key="5">
    <source>
        <dbReference type="ARBA" id="ARBA00023128"/>
    </source>
</evidence>
<accession>A0A8D1FSN6</accession>
<sequence length="358" mass="40640">MLPRVSAVIPLRSLSRLPLCSGGPEASAAAILLLDSLRGTVRTENNIQRYFGTNNLVYSKKDEQSGPTCEISKETESKGSVKENSKKDLLNIIKGMKVELSTVNVQTTKPSNKRQLKNLETAIGRIKKAPEDAPQKRSESLSSELVVAVSAVAQKDGEKPKISFSNIISDMKVARSATARVSTRPVHQIQFDEGTDDFADQEKTLNLKKRTDDNIFKKKDIYMNFAYFECCYSAEAVPSLWDIEFAKQLAAVTERPFQNGFEEMIQWTKEGKLWEFPINNEAGFDDDGSEFHEHIFLDKYLQDFPKQGPIRHFMELVTCGLSKNPYLSVKQKVEHIEWFRNYFNEKRVILKESGIQLN</sequence>
<evidence type="ECO:0000256" key="1">
    <source>
        <dbReference type="ARBA" id="ARBA00004173"/>
    </source>
</evidence>
<dbReference type="GO" id="GO:0005763">
    <property type="term" value="C:mitochondrial small ribosomal subunit"/>
    <property type="evidence" value="ECO:0007669"/>
    <property type="project" value="InterPro"/>
</dbReference>
<evidence type="ECO:0000256" key="4">
    <source>
        <dbReference type="ARBA" id="ARBA00022980"/>
    </source>
</evidence>
<proteinExistence type="inferred from homology"/>
<dbReference type="Ensembl" id="ENSSSCT00040092830.1">
    <property type="protein sequence ID" value="ENSSSCP00040040999.1"/>
    <property type="gene ID" value="ENSSSCG00040067641.1"/>
</dbReference>
<dbReference type="GO" id="GO:0003735">
    <property type="term" value="F:structural constituent of ribosome"/>
    <property type="evidence" value="ECO:0007669"/>
    <property type="project" value="InterPro"/>
</dbReference>
<gene>
    <name evidence="10" type="primary">MRPS31</name>
</gene>
<evidence type="ECO:0000256" key="6">
    <source>
        <dbReference type="ARBA" id="ARBA00023274"/>
    </source>
</evidence>
<dbReference type="Pfam" id="PF15433">
    <property type="entry name" value="MRP-S31"/>
    <property type="match status" value="1"/>
</dbReference>
<dbReference type="AlphaFoldDB" id="A0A8D1FSN6"/>
<evidence type="ECO:0000256" key="8">
    <source>
        <dbReference type="ARBA" id="ARBA00035363"/>
    </source>
</evidence>
<organism evidence="10 11">
    <name type="scientific">Sus scrofa</name>
    <name type="common">Pig</name>
    <dbReference type="NCBI Taxonomy" id="9823"/>
    <lineage>
        <taxon>Eukaryota</taxon>
        <taxon>Metazoa</taxon>
        <taxon>Chordata</taxon>
        <taxon>Craniata</taxon>
        <taxon>Vertebrata</taxon>
        <taxon>Euteleostomi</taxon>
        <taxon>Mammalia</taxon>
        <taxon>Eutheria</taxon>
        <taxon>Laurasiatheria</taxon>
        <taxon>Artiodactyla</taxon>
        <taxon>Suina</taxon>
        <taxon>Suidae</taxon>
        <taxon>Sus</taxon>
    </lineage>
</organism>
<feature type="compositionally biased region" description="Basic and acidic residues" evidence="9">
    <location>
        <begin position="71"/>
        <end position="83"/>
    </location>
</feature>
<dbReference type="InterPro" id="IPR026299">
    <property type="entry name" value="MRP-S31"/>
</dbReference>
<evidence type="ECO:0000256" key="9">
    <source>
        <dbReference type="SAM" id="MobiDB-lite"/>
    </source>
</evidence>
<evidence type="ECO:0000256" key="7">
    <source>
        <dbReference type="ARBA" id="ARBA00035133"/>
    </source>
</evidence>
<evidence type="ECO:0000256" key="3">
    <source>
        <dbReference type="ARBA" id="ARBA00022946"/>
    </source>
</evidence>
<evidence type="ECO:0000313" key="11">
    <source>
        <dbReference type="Proteomes" id="UP000694722"/>
    </source>
</evidence>
<feature type="region of interest" description="Disordered" evidence="9">
    <location>
        <begin position="62"/>
        <end position="83"/>
    </location>
</feature>
<keyword evidence="3" id="KW-0809">Transit peptide</keyword>
<dbReference type="PANTHER" id="PTHR13231:SF3">
    <property type="entry name" value="SMALL RIBOSOMAL SUBUNIT PROTEIN MS31"/>
    <property type="match status" value="1"/>
</dbReference>
<keyword evidence="4" id="KW-0689">Ribosomal protein</keyword>
<keyword evidence="5" id="KW-0496">Mitochondrion</keyword>
<evidence type="ECO:0000256" key="2">
    <source>
        <dbReference type="ARBA" id="ARBA00011057"/>
    </source>
</evidence>
<comment type="subcellular location">
    <subcellularLocation>
        <location evidence="1">Mitochondrion</location>
    </subcellularLocation>
</comment>
<comment type="similarity">
    <text evidence="2">Belongs to the mitochondrion-specific ribosomal protein mS31 family.</text>
</comment>
<name>A0A8D1FSN6_PIG</name>
<keyword evidence="6" id="KW-0687">Ribonucleoprotein</keyword>
<dbReference type="PANTHER" id="PTHR13231">
    <property type="entry name" value="MITOCHONDRIAL RIBOSOMAL PROTEIN S31"/>
    <property type="match status" value="1"/>
</dbReference>